<organism evidence="1 2">
    <name type="scientific">Acinetobacter baumannii 21072</name>
    <dbReference type="NCBI Taxonomy" id="1310697"/>
    <lineage>
        <taxon>Bacteria</taxon>
        <taxon>Pseudomonadati</taxon>
        <taxon>Pseudomonadota</taxon>
        <taxon>Gammaproteobacteria</taxon>
        <taxon>Moraxellales</taxon>
        <taxon>Moraxellaceae</taxon>
        <taxon>Acinetobacter</taxon>
        <taxon>Acinetobacter calcoaceticus/baumannii complex</taxon>
    </lineage>
</organism>
<reference evidence="1 2" key="1">
    <citation type="submission" date="2014-04" db="EMBL/GenBank/DDBJ databases">
        <title>Comparative genomics and transcriptomics to identify genetic mechanisms underlying the emergence of carbapenem resistant Acinetobacter baumannii (CRAb).</title>
        <authorList>
            <person name="Harris A.D."/>
            <person name="Johnson K.J."/>
            <person name="George J."/>
            <person name="Nadendla S."/>
            <person name="Daugherty S.C."/>
            <person name="Parankush S."/>
            <person name="Sadzewicz L."/>
            <person name="Tallon L."/>
            <person name="Sengamalay N."/>
            <person name="Hazen T.H."/>
            <person name="Rasko D.A."/>
        </authorList>
    </citation>
    <scope>NUCLEOTIDE SEQUENCE [LARGE SCALE GENOMIC DNA]</scope>
    <source>
        <strain evidence="1 2">21072</strain>
    </source>
</reference>
<dbReference type="InterPro" id="IPR045384">
    <property type="entry name" value="DUF6527"/>
</dbReference>
<gene>
    <name evidence="1" type="ORF">J596_3509</name>
</gene>
<dbReference type="RefSeq" id="WP_002055784.1">
    <property type="nucleotide sequence ID" value="NZ_JMOD01000092.1"/>
</dbReference>
<sequence length="105" mass="11965">MAQAETVTELTPYLEYWSSGIYMFKCPGCKYLHPFHVKEGAHYNGSIWNFNGDVEKPTFTPSLLVNDHYPASRCHLFLTEGKIQFLTDCHHELAGLTVDMVPIDV</sequence>
<dbReference type="EMBL" id="JMOD01000092">
    <property type="protein sequence ID" value="KCY14967.1"/>
    <property type="molecule type" value="Genomic_DNA"/>
</dbReference>
<name>A0A062I8W4_ACIBA</name>
<dbReference type="Pfam" id="PF20137">
    <property type="entry name" value="BubE"/>
    <property type="match status" value="1"/>
</dbReference>
<protein>
    <recommendedName>
        <fullName evidence="3">Anaerobic dehydrogenase</fullName>
    </recommendedName>
</protein>
<evidence type="ECO:0000313" key="2">
    <source>
        <dbReference type="Proteomes" id="UP000027327"/>
    </source>
</evidence>
<proteinExistence type="predicted"/>
<dbReference type="PATRIC" id="fig|1310697.3.peg.3341"/>
<evidence type="ECO:0000313" key="1">
    <source>
        <dbReference type="EMBL" id="KCY14967.1"/>
    </source>
</evidence>
<dbReference type="AlphaFoldDB" id="A0A062I8W4"/>
<accession>A0A062I8W4</accession>
<comment type="caution">
    <text evidence="1">The sequence shown here is derived from an EMBL/GenBank/DDBJ whole genome shotgun (WGS) entry which is preliminary data.</text>
</comment>
<evidence type="ECO:0008006" key="3">
    <source>
        <dbReference type="Google" id="ProtNLM"/>
    </source>
</evidence>
<dbReference type="Proteomes" id="UP000027327">
    <property type="component" value="Unassembled WGS sequence"/>
</dbReference>